<reference evidence="1 3" key="1">
    <citation type="submission" date="2020-01" db="EMBL/GenBank/DDBJ databases">
        <title>the WGS Modestobacter muralis CPCC 204518.</title>
        <authorList>
            <person name="Jiang Z."/>
        </authorList>
    </citation>
    <scope>NUCLEOTIDE SEQUENCE [LARGE SCALE GENOMIC DNA]</scope>
    <source>
        <strain evidence="1 3">DSM 100205</strain>
    </source>
</reference>
<sequence>MTRDHAPADEVAACRSRMLVGQAARLVGQAAALLPPGTSSEDREALAALVLHPAAARAGWS</sequence>
<dbReference type="EMBL" id="JAAGWB010000016">
    <property type="protein sequence ID" value="NEN50908.1"/>
    <property type="molecule type" value="Genomic_DNA"/>
</dbReference>
<dbReference type="AlphaFoldDB" id="A0A6P0H4Z8"/>
<dbReference type="RefSeq" id="WP_163610602.1">
    <property type="nucleotide sequence ID" value="NZ_JAAGWB010000016.1"/>
</dbReference>
<reference evidence="2 4" key="2">
    <citation type="submission" date="2020-02" db="EMBL/GenBank/DDBJ databases">
        <title>The WGS of Modestobacter muralis DSM 100205.</title>
        <authorList>
            <person name="Jiang Z."/>
        </authorList>
    </citation>
    <scope>NUCLEOTIDE SEQUENCE [LARGE SCALE GENOMIC DNA]</scope>
    <source>
        <strain evidence="2 4">DSM 100205</strain>
    </source>
</reference>
<proteinExistence type="predicted"/>
<organism evidence="2 4">
    <name type="scientific">Modestobacter muralis</name>
    <dbReference type="NCBI Taxonomy" id="1608614"/>
    <lineage>
        <taxon>Bacteria</taxon>
        <taxon>Bacillati</taxon>
        <taxon>Actinomycetota</taxon>
        <taxon>Actinomycetes</taxon>
        <taxon>Geodermatophilales</taxon>
        <taxon>Geodermatophilaceae</taxon>
        <taxon>Modestobacter</taxon>
    </lineage>
</organism>
<keyword evidence="3" id="KW-1185">Reference proteome</keyword>
<gene>
    <name evidence="2" type="ORF">G3R41_08125</name>
    <name evidence="1" type="ORF">GCU67_08125</name>
</gene>
<protein>
    <submittedName>
        <fullName evidence="2">Uncharacterized protein</fullName>
    </submittedName>
</protein>
<evidence type="ECO:0000313" key="2">
    <source>
        <dbReference type="EMBL" id="NEN50908.1"/>
    </source>
</evidence>
<evidence type="ECO:0000313" key="4">
    <source>
        <dbReference type="Proteomes" id="UP000471152"/>
    </source>
</evidence>
<accession>A0A6P0H4Z8</accession>
<evidence type="ECO:0000313" key="1">
    <source>
        <dbReference type="EMBL" id="NEK94141.1"/>
    </source>
</evidence>
<dbReference type="Proteomes" id="UP000471152">
    <property type="component" value="Unassembled WGS sequence"/>
</dbReference>
<name>A0A6P0H4Z8_9ACTN</name>
<dbReference type="Proteomes" id="UP000468828">
    <property type="component" value="Unassembled WGS sequence"/>
</dbReference>
<dbReference type="EMBL" id="JAAGWH010000016">
    <property type="protein sequence ID" value="NEK94141.1"/>
    <property type="molecule type" value="Genomic_DNA"/>
</dbReference>
<comment type="caution">
    <text evidence="2">The sequence shown here is derived from an EMBL/GenBank/DDBJ whole genome shotgun (WGS) entry which is preliminary data.</text>
</comment>
<evidence type="ECO:0000313" key="3">
    <source>
        <dbReference type="Proteomes" id="UP000468828"/>
    </source>
</evidence>